<feature type="chain" id="PRO_5015033916" evidence="2">
    <location>
        <begin position="18"/>
        <end position="185"/>
    </location>
</feature>
<sequence length="185" mass="20657">MRFLLVALFAFVPAILADAPTGADTIQQMIKEGNDKLQKALDDMRKQLGVSENPSGDELVKLMKEKNDKMGEEIKKWRAKVEEQIKNNPDASAALKNIKDKLKEAQDKLKKENPDIAKNAEKLGESIKSTWDSITQEVEKSYKDFSKKGGKQEDIENVFKNIVDAGVKAANELKDGVDKAINKKP</sequence>
<dbReference type="AlphaFoldDB" id="A0A0A9XZ50"/>
<feature type="signal peptide" evidence="2">
    <location>
        <begin position="1"/>
        <end position="17"/>
    </location>
</feature>
<proteinExistence type="predicted"/>
<reference evidence="3" key="2">
    <citation type="submission" date="2014-07" db="EMBL/GenBank/DDBJ databases">
        <authorList>
            <person name="Hull J."/>
        </authorList>
    </citation>
    <scope>NUCLEOTIDE SEQUENCE</scope>
</reference>
<evidence type="ECO:0000313" key="4">
    <source>
        <dbReference type="EMBL" id="JAG25200.1"/>
    </source>
</evidence>
<reference evidence="5" key="3">
    <citation type="submission" date="2014-09" db="EMBL/GenBank/DDBJ databases">
        <authorList>
            <person name="Magalhaes I.L.F."/>
            <person name="Oliveira U."/>
            <person name="Santos F.R."/>
            <person name="Vidigal T.H.D.A."/>
            <person name="Brescovit A.D."/>
            <person name="Santos A.J."/>
        </authorList>
    </citation>
    <scope>NUCLEOTIDE SEQUENCE</scope>
</reference>
<keyword evidence="2" id="KW-0732">Signal</keyword>
<dbReference type="EMBL" id="GBHO01018405">
    <property type="protein sequence ID" value="JAG25199.1"/>
    <property type="molecule type" value="Transcribed_RNA"/>
</dbReference>
<evidence type="ECO:0000313" key="5">
    <source>
        <dbReference type="EMBL" id="JAG63661.1"/>
    </source>
</evidence>
<dbReference type="EMBL" id="GBHO01018404">
    <property type="protein sequence ID" value="JAG25200.1"/>
    <property type="molecule type" value="Transcribed_RNA"/>
</dbReference>
<dbReference type="EMBL" id="GBRD01002160">
    <property type="protein sequence ID" value="JAG63661.1"/>
    <property type="molecule type" value="Transcribed_RNA"/>
</dbReference>
<dbReference type="GO" id="GO:0008289">
    <property type="term" value="F:lipid binding"/>
    <property type="evidence" value="ECO:0007669"/>
    <property type="project" value="InterPro"/>
</dbReference>
<name>A0A0A9XZ50_LYGHE</name>
<evidence type="ECO:0000256" key="1">
    <source>
        <dbReference type="SAM" id="Coils"/>
    </source>
</evidence>
<gene>
    <name evidence="3" type="ORF">CM83_22094</name>
    <name evidence="4" type="ORF">CM83_22095</name>
</gene>
<organism evidence="3">
    <name type="scientific">Lygus hesperus</name>
    <name type="common">Western plant bug</name>
    <dbReference type="NCBI Taxonomy" id="30085"/>
    <lineage>
        <taxon>Eukaryota</taxon>
        <taxon>Metazoa</taxon>
        <taxon>Ecdysozoa</taxon>
        <taxon>Arthropoda</taxon>
        <taxon>Hexapoda</taxon>
        <taxon>Insecta</taxon>
        <taxon>Pterygota</taxon>
        <taxon>Neoptera</taxon>
        <taxon>Paraneoptera</taxon>
        <taxon>Hemiptera</taxon>
        <taxon>Heteroptera</taxon>
        <taxon>Panheteroptera</taxon>
        <taxon>Cimicomorpha</taxon>
        <taxon>Miridae</taxon>
        <taxon>Mirini</taxon>
        <taxon>Lygus</taxon>
    </lineage>
</organism>
<protein>
    <submittedName>
        <fullName evidence="3">Uncharacterized protein</fullName>
    </submittedName>
</protein>
<dbReference type="InterPro" id="IPR010009">
    <property type="entry name" value="ApoLp-III"/>
</dbReference>
<evidence type="ECO:0000313" key="3">
    <source>
        <dbReference type="EMBL" id="JAG25199.1"/>
    </source>
</evidence>
<feature type="coiled-coil region" evidence="1">
    <location>
        <begin position="60"/>
        <end position="115"/>
    </location>
</feature>
<reference evidence="3" key="1">
    <citation type="journal article" date="2014" name="PLoS ONE">
        <title>Transcriptome-Based Identification of ABC Transporters in the Western Tarnished Plant Bug Lygus hesperus.</title>
        <authorList>
            <person name="Hull J.J."/>
            <person name="Chaney K."/>
            <person name="Geib S.M."/>
            <person name="Fabrick J.A."/>
            <person name="Brent C.S."/>
            <person name="Walsh D."/>
            <person name="Lavine L.C."/>
        </authorList>
    </citation>
    <scope>NUCLEOTIDE SEQUENCE</scope>
</reference>
<dbReference type="GO" id="GO:0006869">
    <property type="term" value="P:lipid transport"/>
    <property type="evidence" value="ECO:0007669"/>
    <property type="project" value="InterPro"/>
</dbReference>
<dbReference type="Gene3D" id="1.20.120.20">
    <property type="entry name" value="Apolipoprotein"/>
    <property type="match status" value="1"/>
</dbReference>
<dbReference type="GO" id="GO:0005576">
    <property type="term" value="C:extracellular region"/>
    <property type="evidence" value="ECO:0007669"/>
    <property type="project" value="InterPro"/>
</dbReference>
<accession>A0A0A9XZ50</accession>
<keyword evidence="1" id="KW-0175">Coiled coil</keyword>
<dbReference type="Pfam" id="PF07464">
    <property type="entry name" value="ApoLp-III"/>
    <property type="match status" value="1"/>
</dbReference>
<dbReference type="SUPFAM" id="SSF58113">
    <property type="entry name" value="Apolipoprotein A-I"/>
    <property type="match status" value="1"/>
</dbReference>
<evidence type="ECO:0000256" key="2">
    <source>
        <dbReference type="SAM" id="SignalP"/>
    </source>
</evidence>